<evidence type="ECO:0000313" key="2">
    <source>
        <dbReference type="Proteomes" id="UP000285478"/>
    </source>
</evidence>
<dbReference type="Proteomes" id="UP000285478">
    <property type="component" value="Chromosome"/>
</dbReference>
<evidence type="ECO:0000313" key="1">
    <source>
        <dbReference type="EMBL" id="QAB14337.1"/>
    </source>
</evidence>
<gene>
    <name evidence="1" type="ORF">EPV75_00930</name>
</gene>
<dbReference type="RefSeq" id="WP_128384168.1">
    <property type="nucleotide sequence ID" value="NZ_CP035033.1"/>
</dbReference>
<evidence type="ECO:0008006" key="3">
    <source>
        <dbReference type="Google" id="ProtNLM"/>
    </source>
</evidence>
<proteinExistence type="predicted"/>
<name>A0A451G4E2_9GAMM</name>
<dbReference type="Gene3D" id="3.10.28.20">
    <property type="entry name" value="Acetamidase/Formamidase-like domains"/>
    <property type="match status" value="1"/>
</dbReference>
<dbReference type="AlphaFoldDB" id="A0A451G4E2"/>
<dbReference type="EMBL" id="CP035033">
    <property type="protein sequence ID" value="QAB14337.1"/>
    <property type="molecule type" value="Genomic_DNA"/>
</dbReference>
<protein>
    <recommendedName>
        <fullName evidence="3">LPP20 lipoprotein</fullName>
    </recommendedName>
</protein>
<keyword evidence="2" id="KW-1185">Reference proteome</keyword>
<dbReference type="PROSITE" id="PS51257">
    <property type="entry name" value="PROKAR_LIPOPROTEIN"/>
    <property type="match status" value="1"/>
</dbReference>
<dbReference type="KEGG" id="htr:EPV75_00930"/>
<accession>A0A451G4E2</accession>
<reference evidence="1 2" key="1">
    <citation type="journal article" date="2018" name="Environ. Microbiol.">
        <title>Genomes of ubiquitous marine and hypersaline Hydrogenovibrio, Thiomicrorhabdus and Thiomicrospira spp. encode a diversity of mechanisms to sustain chemolithoautotrophy in heterogeneous environments.</title>
        <authorList>
            <person name="Scott K.M."/>
            <person name="Williams J."/>
            <person name="Porter C.M.B."/>
            <person name="Russel S."/>
            <person name="Harmer T.L."/>
            <person name="Paul J.H."/>
            <person name="Antonen K.M."/>
            <person name="Bridges M.K."/>
            <person name="Camper G.J."/>
            <person name="Campla C.K."/>
            <person name="Casella L.G."/>
            <person name="Chase E."/>
            <person name="Conrad J.W."/>
            <person name="Cruz M.C."/>
            <person name="Dunlap D.S."/>
            <person name="Duran L."/>
            <person name="Fahsbender E.M."/>
            <person name="Goldsmith D.B."/>
            <person name="Keeley R.F."/>
            <person name="Kondoff M.R."/>
            <person name="Kussy B.I."/>
            <person name="Lane M.K."/>
            <person name="Lawler S."/>
            <person name="Leigh B.A."/>
            <person name="Lewis C."/>
            <person name="Lostal L.M."/>
            <person name="Marking D."/>
            <person name="Mancera P.A."/>
            <person name="McClenthan E.C."/>
            <person name="McIntyre E.A."/>
            <person name="Mine J.A."/>
            <person name="Modi S."/>
            <person name="Moore B.D."/>
            <person name="Morgan W.A."/>
            <person name="Nelson K.M."/>
            <person name="Nguyen K.N."/>
            <person name="Ogburn N."/>
            <person name="Parrino D.G."/>
            <person name="Pedapudi A.D."/>
            <person name="Pelham R.P."/>
            <person name="Preece A.M."/>
            <person name="Rampersad E.A."/>
            <person name="Richardson J.C."/>
            <person name="Rodgers C.M."/>
            <person name="Schaffer B.L."/>
            <person name="Sheridan N.E."/>
            <person name="Solone M.R."/>
            <person name="Staley Z.R."/>
            <person name="Tabuchi M."/>
            <person name="Waide R.J."/>
            <person name="Wanjugi P.W."/>
            <person name="Young S."/>
            <person name="Clum A."/>
            <person name="Daum C."/>
            <person name="Huntemann M."/>
            <person name="Ivanova N."/>
            <person name="Kyrpides N."/>
            <person name="Mikhailova N."/>
            <person name="Palaniappan K."/>
            <person name="Pillay M."/>
            <person name="Reddy T.B.K."/>
            <person name="Shapiro N."/>
            <person name="Stamatis D."/>
            <person name="Varghese N."/>
            <person name="Woyke T."/>
            <person name="Boden R."/>
            <person name="Freyermuth S.K."/>
            <person name="Kerfeld C.A."/>
        </authorList>
    </citation>
    <scope>NUCLEOTIDE SEQUENCE [LARGE SCALE GENOMIC DNA]</scope>
    <source>
        <strain evidence="1 2">JR-2</strain>
    </source>
</reference>
<organism evidence="1 2">
    <name type="scientific">Hydrogenovibrio thermophilus</name>
    <dbReference type="NCBI Taxonomy" id="265883"/>
    <lineage>
        <taxon>Bacteria</taxon>
        <taxon>Pseudomonadati</taxon>
        <taxon>Pseudomonadota</taxon>
        <taxon>Gammaproteobacteria</taxon>
        <taxon>Thiotrichales</taxon>
        <taxon>Piscirickettsiaceae</taxon>
        <taxon>Hydrogenovibrio</taxon>
    </lineage>
</organism>
<sequence>MKKALFLFVLSVWGLSGCTQSMVNENEASLKKVAPSWIVSTQDEDSEYLYAKGQAPLDEGQADATEQAKASAKQNLAALVNGRMQTMPSTKQIAVEEETPFESKLRKAIRAEVKGYQITVPDADTVYVDDEANTVFALAKIPKAAIDDAMMERLQALDNQLTDYLHVSGKGSKLNQLLSILPAMPTIEARADLKAHLENFKGESITLPHDQLAELLQKRMNTLVDQIVINLDASTQETAAFETAFRKALASEGFNMTARKPDLTFKYFIEANESKEETLYKVSLIGDLEMINDLGVTVATVSNEYQGMNEMKPEATGAALMAFADEATDTIVKTSVDYMNKVNQLNYNR</sequence>